<dbReference type="Gene3D" id="3.30.450.40">
    <property type="match status" value="1"/>
</dbReference>
<dbReference type="InterPro" id="IPR036390">
    <property type="entry name" value="WH_DNA-bd_sf"/>
</dbReference>
<comment type="caution">
    <text evidence="7">The sequence shown here is derived from an EMBL/GenBank/DDBJ whole genome shotgun (WGS) entry which is preliminary data.</text>
</comment>
<dbReference type="Pfam" id="PF01614">
    <property type="entry name" value="IclR_C"/>
    <property type="match status" value="1"/>
</dbReference>
<protein>
    <submittedName>
        <fullName evidence="7">IclR family transcriptional regulator</fullName>
    </submittedName>
</protein>
<dbReference type="InterPro" id="IPR014757">
    <property type="entry name" value="Tscrpt_reg_IclR_C"/>
</dbReference>
<dbReference type="InterPro" id="IPR005471">
    <property type="entry name" value="Tscrpt_reg_IclR_N"/>
</dbReference>
<dbReference type="PANTHER" id="PTHR30136:SF24">
    <property type="entry name" value="HTH-TYPE TRANSCRIPTIONAL REPRESSOR ALLR"/>
    <property type="match status" value="1"/>
</dbReference>
<keyword evidence="8" id="KW-1185">Reference proteome</keyword>
<name>A0ABT4VJC2_9HYPH</name>
<keyword evidence="3" id="KW-0804">Transcription</keyword>
<dbReference type="SMART" id="SM00346">
    <property type="entry name" value="HTH_ICLR"/>
    <property type="match status" value="1"/>
</dbReference>
<dbReference type="Proteomes" id="UP001148313">
    <property type="component" value="Unassembled WGS sequence"/>
</dbReference>
<dbReference type="NCBIfam" id="NF045644">
    <property type="entry name" value="TransRegBhcR"/>
    <property type="match status" value="1"/>
</dbReference>
<dbReference type="EMBL" id="JAPJZH010000001">
    <property type="protein sequence ID" value="MDA4844275.1"/>
    <property type="molecule type" value="Genomic_DNA"/>
</dbReference>
<dbReference type="PROSITE" id="PS51077">
    <property type="entry name" value="HTH_ICLR"/>
    <property type="match status" value="1"/>
</dbReference>
<reference evidence="7" key="1">
    <citation type="submission" date="2022-11" db="EMBL/GenBank/DDBJ databases">
        <title>Hoeflea poritis sp. nov., isolated from scleractinian coral Porites lutea.</title>
        <authorList>
            <person name="Zhang G."/>
            <person name="Wei Q."/>
            <person name="Cai L."/>
        </authorList>
    </citation>
    <scope>NUCLEOTIDE SEQUENCE</scope>
    <source>
        <strain evidence="7">E7-10</strain>
    </source>
</reference>
<dbReference type="SUPFAM" id="SSF55781">
    <property type="entry name" value="GAF domain-like"/>
    <property type="match status" value="1"/>
</dbReference>
<keyword evidence="1" id="KW-0805">Transcription regulation</keyword>
<dbReference type="InterPro" id="IPR036388">
    <property type="entry name" value="WH-like_DNA-bd_sf"/>
</dbReference>
<evidence type="ECO:0000259" key="6">
    <source>
        <dbReference type="PROSITE" id="PS51078"/>
    </source>
</evidence>
<dbReference type="SUPFAM" id="SSF46785">
    <property type="entry name" value="Winged helix' DNA-binding domain"/>
    <property type="match status" value="1"/>
</dbReference>
<dbReference type="PANTHER" id="PTHR30136">
    <property type="entry name" value="HELIX-TURN-HELIX TRANSCRIPTIONAL REGULATOR, ICLR FAMILY"/>
    <property type="match status" value="1"/>
</dbReference>
<feature type="domain" description="IclR-ED" evidence="6">
    <location>
        <begin position="87"/>
        <end position="270"/>
    </location>
</feature>
<accession>A0ABT4VJC2</accession>
<dbReference type="InterPro" id="IPR029016">
    <property type="entry name" value="GAF-like_dom_sf"/>
</dbReference>
<gene>
    <name evidence="7" type="ORF">OOZ53_02890</name>
</gene>
<evidence type="ECO:0000313" key="8">
    <source>
        <dbReference type="Proteomes" id="UP001148313"/>
    </source>
</evidence>
<keyword evidence="2" id="KW-0238">DNA-binding</keyword>
<sequence>MSDTVFTRARGRPRGRPTNKPVSNVKALERALVLLRTVAEADSMSLTDLSQRAGMPASTAHRLLMTLQNFGYLEFNEDTQLWTIGVEAFRIGGSFVRRIKVVEAGRPMLRTLMEQTGETANMAVADDGDVVFVSQIETHEPIRAFHRPGTRAHMHASGIGKALLAHLDDAGLDGWMAKKGLPIYTQNTIANPEKLRGEMAAIRERGWAIDNEERTLGMRCVAAPVYNEYGEAIAGVSVSGPTVRIPDSVLTEYGILVRQSADEITRSIGGTAPAR</sequence>
<evidence type="ECO:0000256" key="2">
    <source>
        <dbReference type="ARBA" id="ARBA00023125"/>
    </source>
</evidence>
<evidence type="ECO:0000256" key="3">
    <source>
        <dbReference type="ARBA" id="ARBA00023163"/>
    </source>
</evidence>
<feature type="domain" description="HTH iclR-type" evidence="5">
    <location>
        <begin position="25"/>
        <end position="86"/>
    </location>
</feature>
<dbReference type="Pfam" id="PF09339">
    <property type="entry name" value="HTH_IclR"/>
    <property type="match status" value="1"/>
</dbReference>
<dbReference type="Gene3D" id="1.10.10.10">
    <property type="entry name" value="Winged helix-like DNA-binding domain superfamily/Winged helix DNA-binding domain"/>
    <property type="match status" value="1"/>
</dbReference>
<feature type="region of interest" description="Disordered" evidence="4">
    <location>
        <begin position="1"/>
        <end position="22"/>
    </location>
</feature>
<evidence type="ECO:0000313" key="7">
    <source>
        <dbReference type="EMBL" id="MDA4844275.1"/>
    </source>
</evidence>
<evidence type="ECO:0000256" key="4">
    <source>
        <dbReference type="SAM" id="MobiDB-lite"/>
    </source>
</evidence>
<evidence type="ECO:0000256" key="1">
    <source>
        <dbReference type="ARBA" id="ARBA00023015"/>
    </source>
</evidence>
<proteinExistence type="predicted"/>
<dbReference type="PROSITE" id="PS51078">
    <property type="entry name" value="ICLR_ED"/>
    <property type="match status" value="1"/>
</dbReference>
<dbReference type="RefSeq" id="WP_271087794.1">
    <property type="nucleotide sequence ID" value="NZ_JAPJZH010000001.1"/>
</dbReference>
<evidence type="ECO:0000259" key="5">
    <source>
        <dbReference type="PROSITE" id="PS51077"/>
    </source>
</evidence>
<dbReference type="InterPro" id="IPR054844">
    <property type="entry name" value="TransRegBhcR"/>
</dbReference>
<organism evidence="7 8">
    <name type="scientific">Hoeflea poritis</name>
    <dbReference type="NCBI Taxonomy" id="2993659"/>
    <lineage>
        <taxon>Bacteria</taxon>
        <taxon>Pseudomonadati</taxon>
        <taxon>Pseudomonadota</taxon>
        <taxon>Alphaproteobacteria</taxon>
        <taxon>Hyphomicrobiales</taxon>
        <taxon>Rhizobiaceae</taxon>
        <taxon>Hoeflea</taxon>
    </lineage>
</organism>
<dbReference type="InterPro" id="IPR050707">
    <property type="entry name" value="HTH_MetabolicPath_Reg"/>
</dbReference>